<keyword evidence="2" id="KW-1185">Reference proteome</keyword>
<evidence type="ECO:0008006" key="3">
    <source>
        <dbReference type="Google" id="ProtNLM"/>
    </source>
</evidence>
<proteinExistence type="predicted"/>
<name>A0ABX2DF83_9SPHI</name>
<protein>
    <recommendedName>
        <fullName evidence="3">Capsule assembly protein Wzi</fullName>
    </recommendedName>
</protein>
<evidence type="ECO:0000313" key="2">
    <source>
        <dbReference type="Proteomes" id="UP000762110"/>
    </source>
</evidence>
<gene>
    <name evidence="1" type="ORF">HQN85_13465</name>
</gene>
<dbReference type="Proteomes" id="UP000762110">
    <property type="component" value="Unassembled WGS sequence"/>
</dbReference>
<sequence>MKNKEILTLVFFLSIGVFQAIAQTLPVGQLQNIEDAYRRQQLLGNDTSKTSFMIRPIYMSDVNQFDLADDEGTFSTHDFRKQLYGSGSGKTALYALPVIWQQQYNTHHPYGWNDGAMVPAKGYQTLITAGFYAKVGPLSIQFKPEFVFAQNKDFVEISEPAPFKPNVVGGMYNYIDLPEKFGNGAYSKFNWGQSSIRLNVGPMSLGLSNENLWWGPGVRNSLLMSNNASGFKHLTLNTIRPVNTPIGSFEVQLISGKLEKSGYPGSQYIKSNVKPNDWRYLSGLAFVFNPKWVPGLYLGFDRSYALYSKDLGHGFFDYFPVFSALEKAAYDDPNNPNYDFEDAKNRDQYFSLFARWVMPESHAEVYAQYGKTDHNKNLRDILLEPESSRAYILGFRKLVPLAKSDEYIQVGLEVTQMEKSPTKEIRSGGTWYTHSQVRDGYTNNGQVLGAGIGPGSNLQSLDISWVKGLKKIGLQLERLVNNNDWMYRAAPSIRRHWVDLSATGKFDWTYKNFVLNSQLTYVRSLNYQYVVKEAVPADFWNYDFQDVNNFQLRVGLMYRW</sequence>
<dbReference type="RefSeq" id="WP_173273088.1">
    <property type="nucleotide sequence ID" value="NZ_JABMKV010000003.1"/>
</dbReference>
<comment type="caution">
    <text evidence="1">The sequence shown here is derived from an EMBL/GenBank/DDBJ whole genome shotgun (WGS) entry which is preliminary data.</text>
</comment>
<dbReference type="InterPro" id="IPR038636">
    <property type="entry name" value="Wzi_sf"/>
</dbReference>
<reference evidence="1 2" key="1">
    <citation type="submission" date="2020-05" db="EMBL/GenBank/DDBJ databases">
        <title>Description of Pedobacter foliorum sp. nov.</title>
        <authorList>
            <person name="Qi S."/>
            <person name="Carlier A."/>
            <person name="Cnockaert M."/>
            <person name="Vandamme P."/>
        </authorList>
    </citation>
    <scope>NUCLEOTIDE SEQUENCE [LARGE SCALE GENOMIC DNA]</scope>
    <source>
        <strain evidence="1 2">LMG 31300</strain>
    </source>
</reference>
<dbReference type="EMBL" id="JABMKV010000003">
    <property type="protein sequence ID" value="NQX32744.1"/>
    <property type="molecule type" value="Genomic_DNA"/>
</dbReference>
<dbReference type="InterPro" id="IPR026950">
    <property type="entry name" value="Caps_assemb_Wzi"/>
</dbReference>
<dbReference type="Gene3D" id="2.40.160.130">
    <property type="entry name" value="Capsule assembly protein Wzi"/>
    <property type="match status" value="1"/>
</dbReference>
<evidence type="ECO:0000313" key="1">
    <source>
        <dbReference type="EMBL" id="NQX32744.1"/>
    </source>
</evidence>
<organism evidence="1 2">
    <name type="scientific">Pedobacter boryungensis</name>
    <dbReference type="NCBI Taxonomy" id="869962"/>
    <lineage>
        <taxon>Bacteria</taxon>
        <taxon>Pseudomonadati</taxon>
        <taxon>Bacteroidota</taxon>
        <taxon>Sphingobacteriia</taxon>
        <taxon>Sphingobacteriales</taxon>
        <taxon>Sphingobacteriaceae</taxon>
        <taxon>Pedobacter</taxon>
    </lineage>
</organism>
<accession>A0ABX2DF83</accession>
<dbReference type="Pfam" id="PF14052">
    <property type="entry name" value="Caps_assemb_Wzi"/>
    <property type="match status" value="1"/>
</dbReference>